<dbReference type="InterPro" id="IPR000595">
    <property type="entry name" value="cNMP-bd_dom"/>
</dbReference>
<dbReference type="FunFam" id="3.40.50.300:FF:000221">
    <property type="entry name" value="Multidrug ABC transporter ATP-binding protein"/>
    <property type="match status" value="1"/>
</dbReference>
<dbReference type="InterPro" id="IPR003593">
    <property type="entry name" value="AAA+_ATPase"/>
</dbReference>
<feature type="domain" description="ABC transmembrane type-1" evidence="14">
    <location>
        <begin position="432"/>
        <end position="713"/>
    </location>
</feature>
<dbReference type="Gene3D" id="1.20.1560.10">
    <property type="entry name" value="ABC transporter type 1, transmembrane domain"/>
    <property type="match status" value="1"/>
</dbReference>
<evidence type="ECO:0000259" key="12">
    <source>
        <dbReference type="PROSITE" id="PS50042"/>
    </source>
</evidence>
<evidence type="ECO:0000256" key="9">
    <source>
        <dbReference type="ARBA" id="ARBA00022989"/>
    </source>
</evidence>
<feature type="domain" description="ABC transporter" evidence="13">
    <location>
        <begin position="748"/>
        <end position="982"/>
    </location>
</feature>
<evidence type="ECO:0000256" key="2">
    <source>
        <dbReference type="ARBA" id="ARBA00022448"/>
    </source>
</evidence>
<feature type="domain" description="Peptidase C39" evidence="15">
    <location>
        <begin position="278"/>
        <end position="401"/>
    </location>
</feature>
<keyword evidence="10 11" id="KW-0472">Membrane</keyword>
<feature type="transmembrane region" description="Helical" evidence="11">
    <location>
        <begin position="468"/>
        <end position="492"/>
    </location>
</feature>
<comment type="subcellular location">
    <subcellularLocation>
        <location evidence="1">Cell membrane</location>
        <topology evidence="1">Multi-pass membrane protein</topology>
    </subcellularLocation>
</comment>
<dbReference type="CDD" id="cd18782">
    <property type="entry name" value="ABC_6TM_PrtD_LapB_HlyB_like"/>
    <property type="match status" value="1"/>
</dbReference>
<dbReference type="InterPro" id="IPR036640">
    <property type="entry name" value="ABC1_TM_sf"/>
</dbReference>
<dbReference type="InterPro" id="IPR014710">
    <property type="entry name" value="RmlC-like_jellyroll"/>
</dbReference>
<evidence type="ECO:0000256" key="7">
    <source>
        <dbReference type="ARBA" id="ARBA00022807"/>
    </source>
</evidence>
<evidence type="ECO:0000313" key="16">
    <source>
        <dbReference type="EMBL" id="AJW30962.1"/>
    </source>
</evidence>
<dbReference type="InterPro" id="IPR039421">
    <property type="entry name" value="Type_1_exporter"/>
</dbReference>
<evidence type="ECO:0000256" key="8">
    <source>
        <dbReference type="ARBA" id="ARBA00022840"/>
    </source>
</evidence>
<evidence type="ECO:0000259" key="13">
    <source>
        <dbReference type="PROSITE" id="PS50893"/>
    </source>
</evidence>
<dbReference type="GO" id="GO:0008234">
    <property type="term" value="F:cysteine-type peptidase activity"/>
    <property type="evidence" value="ECO:0007669"/>
    <property type="project" value="UniProtKB-KW"/>
</dbReference>
<dbReference type="PROSITE" id="PS00211">
    <property type="entry name" value="ABC_TRANSPORTER_1"/>
    <property type="match status" value="1"/>
</dbReference>
<dbReference type="InterPro" id="IPR005074">
    <property type="entry name" value="Peptidase_C39"/>
</dbReference>
<keyword evidence="9 11" id="KW-1133">Transmembrane helix</keyword>
<dbReference type="AlphaFoldDB" id="A0A0D5A362"/>
<dbReference type="InterPro" id="IPR027417">
    <property type="entry name" value="P-loop_NTPase"/>
</dbReference>
<dbReference type="PANTHER" id="PTHR43394:SF1">
    <property type="entry name" value="ATP-BINDING CASSETTE SUB-FAMILY B MEMBER 10, MITOCHONDRIAL"/>
    <property type="match status" value="1"/>
</dbReference>
<evidence type="ECO:0000259" key="14">
    <source>
        <dbReference type="PROSITE" id="PS50929"/>
    </source>
</evidence>
<dbReference type="GO" id="GO:0015421">
    <property type="term" value="F:ABC-type oligopeptide transporter activity"/>
    <property type="evidence" value="ECO:0007669"/>
    <property type="project" value="TreeGrafter"/>
</dbReference>
<dbReference type="PROSITE" id="PS50929">
    <property type="entry name" value="ABC_TM1F"/>
    <property type="match status" value="1"/>
</dbReference>
<evidence type="ECO:0000256" key="5">
    <source>
        <dbReference type="ARBA" id="ARBA00022741"/>
    </source>
</evidence>
<dbReference type="Gene3D" id="3.40.50.300">
    <property type="entry name" value="P-loop containing nucleotide triphosphate hydrolases"/>
    <property type="match status" value="1"/>
</dbReference>
<dbReference type="InterPro" id="IPR003439">
    <property type="entry name" value="ABC_transporter-like_ATP-bd"/>
</dbReference>
<dbReference type="Gene3D" id="2.60.120.10">
    <property type="entry name" value="Jelly Rolls"/>
    <property type="match status" value="1"/>
</dbReference>
<dbReference type="InterPro" id="IPR018490">
    <property type="entry name" value="cNMP-bd_dom_sf"/>
</dbReference>
<keyword evidence="3" id="KW-1003">Cell membrane</keyword>
<feature type="transmembrane region" description="Helical" evidence="11">
    <location>
        <begin position="430"/>
        <end position="456"/>
    </location>
</feature>
<dbReference type="GO" id="GO:0005524">
    <property type="term" value="F:ATP binding"/>
    <property type="evidence" value="ECO:0007669"/>
    <property type="project" value="UniProtKB-KW"/>
</dbReference>
<evidence type="ECO:0000256" key="3">
    <source>
        <dbReference type="ARBA" id="ARBA00022475"/>
    </source>
</evidence>
<dbReference type="Pfam" id="PF00005">
    <property type="entry name" value="ABC_tran"/>
    <property type="match status" value="1"/>
</dbReference>
<evidence type="ECO:0000256" key="1">
    <source>
        <dbReference type="ARBA" id="ARBA00004651"/>
    </source>
</evidence>
<keyword evidence="7" id="KW-0788">Thiol protease</keyword>
<keyword evidence="6" id="KW-0378">Hydrolase</keyword>
<dbReference type="SMART" id="SM00382">
    <property type="entry name" value="AAA"/>
    <property type="match status" value="1"/>
</dbReference>
<keyword evidence="5" id="KW-0547">Nucleotide-binding</keyword>
<reference evidence="16" key="1">
    <citation type="submission" date="2014-06" db="EMBL/GenBank/DDBJ databases">
        <authorList>
            <person name="Berube P.M."/>
        </authorList>
    </citation>
    <scope>NUCLEOTIDE SEQUENCE</scope>
    <source>
        <strain evidence="16">P0903-H212</strain>
    </source>
</reference>
<feature type="domain" description="Cyclic nucleotide-binding" evidence="12">
    <location>
        <begin position="15"/>
        <end position="92"/>
    </location>
</feature>
<evidence type="ECO:0000256" key="6">
    <source>
        <dbReference type="ARBA" id="ARBA00022801"/>
    </source>
</evidence>
<dbReference type="GO" id="GO:0016887">
    <property type="term" value="F:ATP hydrolysis activity"/>
    <property type="evidence" value="ECO:0007669"/>
    <property type="project" value="InterPro"/>
</dbReference>
<dbReference type="PROSITE" id="PS50990">
    <property type="entry name" value="PEPTIDASE_C39"/>
    <property type="match status" value="1"/>
</dbReference>
<keyword evidence="4 11" id="KW-0812">Transmembrane</keyword>
<keyword evidence="7" id="KW-0645">Protease</keyword>
<dbReference type="GO" id="GO:0006508">
    <property type="term" value="P:proteolysis"/>
    <property type="evidence" value="ECO:0007669"/>
    <property type="project" value="InterPro"/>
</dbReference>
<protein>
    <submittedName>
        <fullName evidence="16">Toxin secretion ABC transporter ATP-binding protein</fullName>
    </submittedName>
</protein>
<feature type="transmembrane region" description="Helical" evidence="11">
    <location>
        <begin position="557"/>
        <end position="587"/>
    </location>
</feature>
<gene>
    <name evidence="16" type="ORF">FA03_0130</name>
</gene>
<dbReference type="SUPFAM" id="SSF52540">
    <property type="entry name" value="P-loop containing nucleoside triphosphate hydrolases"/>
    <property type="match status" value="1"/>
</dbReference>
<name>A0A0D5A362_PROMR</name>
<evidence type="ECO:0000256" key="10">
    <source>
        <dbReference type="ARBA" id="ARBA00023136"/>
    </source>
</evidence>
<dbReference type="PROSITE" id="PS50042">
    <property type="entry name" value="CNMP_BINDING_3"/>
    <property type="match status" value="1"/>
</dbReference>
<evidence type="ECO:0000256" key="4">
    <source>
        <dbReference type="ARBA" id="ARBA00022692"/>
    </source>
</evidence>
<dbReference type="PROSITE" id="PS50893">
    <property type="entry name" value="ABC_TRANSPORTER_2"/>
    <property type="match status" value="1"/>
</dbReference>
<evidence type="ECO:0000256" key="11">
    <source>
        <dbReference type="SAM" id="Phobius"/>
    </source>
</evidence>
<dbReference type="InterPro" id="IPR017871">
    <property type="entry name" value="ABC_transporter-like_CS"/>
</dbReference>
<evidence type="ECO:0000259" key="15">
    <source>
        <dbReference type="PROSITE" id="PS50990"/>
    </source>
</evidence>
<sequence length="986" mass="110571">MKSNNININFRSIEAFKNISNSAVEAIEKNAEYLKFNFGHPIISPSIITEKVFVILSGDARFIHRGTNNESTTISKIGTDSFLGLSSLINNKSCEFINASSDVLALALSKELIIQIYQEEKSFKEWLDNYLSITEIYNLIINCKKNPFDSDLILKNTIDLVTNNIKIRIIENGDCLKLNKGLNTIVSSENIINKKVGELIIEDQVLKTQGIIAGRLLEVPNDIYRTINDSENATLKISKKSESINVDNIDFKEISTEFINTAEKIGEYGPQKQFKIIKAKGDVRESLACLKMLSNQLNIPFRGDTVEKILLDAIEREKKISLRLMAALTSQVLGLHAYLAKVLPKNADRLPVPSIIPWKNNFALVRESCSNYLEIVTPTEGVLRFNSKQFEEIFQEGFIDVLKVEKSDTTPEKKFGIQWLLPAINRYRGVLIQVLLASFIVQLLGLASPLMIQIIIDKVISQRSLDTLQILGIGLVVITIFGGIISSLRIFLFQETTNRIDTKLGAEVIDHLLRLPLKFYDPRPVGELGSRVAELEKIRNFITGQALTTLLDASFSIIYIVVMVFYSWLLTLIALAVVPIQTVITLIGTPLIRGQIREVATENAKTQSHLVEVLTGIQTVKAQNVERISRWKWQELYSKYISKSFEKTITTTVLSETSKVLQQLSQILVLWIGASLVLKGELSLGQLIAFRIISGFVTQPLLRLSTIWQNIQELRVSFERLADIIDSPQETTEKDKSKIVLPSIKGDVEFDDVSFSFKQRIKVLKNINLKIQQGQFVGIVGQSGSGKSTLMKLLARLYSIDTGRIMLDGYDIDKVELYSLRRQIGIVPQEPLLFAGTVSDNIALTNPDTSSEEIVRVAKIANAHNFIMELSDGYSTKVGERGAGLSGGQKQRIAIARTLMTNPKLLIMDEATSALDYSTERTVCEGLRKSCTNSTVFFITHRLSTVRNADLIVMLDQGSIVETGTHEELMNKKERYFALYRQQESS</sequence>
<keyword evidence="2" id="KW-0813">Transport</keyword>
<accession>A0A0D5A362</accession>
<dbReference type="Gene3D" id="3.90.70.10">
    <property type="entry name" value="Cysteine proteinases"/>
    <property type="match status" value="1"/>
</dbReference>
<keyword evidence="8 16" id="KW-0067">ATP-binding</keyword>
<dbReference type="Pfam" id="PF03412">
    <property type="entry name" value="Peptidase_C39"/>
    <property type="match status" value="1"/>
</dbReference>
<dbReference type="InterPro" id="IPR011527">
    <property type="entry name" value="ABC1_TM_dom"/>
</dbReference>
<organism evidence="16">
    <name type="scientific">Prochlorococcus marinus str. P0903-H212</name>
    <dbReference type="NCBI Taxonomy" id="1622208"/>
    <lineage>
        <taxon>Bacteria</taxon>
        <taxon>Bacillati</taxon>
        <taxon>Cyanobacteriota</taxon>
        <taxon>Cyanophyceae</taxon>
        <taxon>Synechococcales</taxon>
        <taxon>Prochlorococcaceae</taxon>
        <taxon>Prochlorococcus</taxon>
    </lineage>
</organism>
<proteinExistence type="predicted"/>
<dbReference type="GO" id="GO:0005886">
    <property type="term" value="C:plasma membrane"/>
    <property type="evidence" value="ECO:0007669"/>
    <property type="project" value="UniProtKB-SubCell"/>
</dbReference>
<dbReference type="Pfam" id="PF00664">
    <property type="entry name" value="ABC_membrane"/>
    <property type="match status" value="1"/>
</dbReference>
<dbReference type="SUPFAM" id="SSF51206">
    <property type="entry name" value="cAMP-binding domain-like"/>
    <property type="match status" value="1"/>
</dbReference>
<dbReference type="EMBL" id="KJ947871">
    <property type="protein sequence ID" value="AJW30962.1"/>
    <property type="molecule type" value="Genomic_DNA"/>
</dbReference>
<dbReference type="SUPFAM" id="SSF90123">
    <property type="entry name" value="ABC transporter transmembrane region"/>
    <property type="match status" value="1"/>
</dbReference>
<dbReference type="PANTHER" id="PTHR43394">
    <property type="entry name" value="ATP-DEPENDENT PERMEASE MDL1, MITOCHONDRIAL"/>
    <property type="match status" value="1"/>
</dbReference>